<proteinExistence type="predicted"/>
<protein>
    <submittedName>
        <fullName evidence="1">Uncharacterized protein</fullName>
    </submittedName>
</protein>
<organism evidence="1 2">
    <name type="scientific">Bremerella cremea</name>
    <dbReference type="NCBI Taxonomy" id="1031537"/>
    <lineage>
        <taxon>Bacteria</taxon>
        <taxon>Pseudomonadati</taxon>
        <taxon>Planctomycetota</taxon>
        <taxon>Planctomycetia</taxon>
        <taxon>Pirellulales</taxon>
        <taxon>Pirellulaceae</taxon>
        <taxon>Bremerella</taxon>
    </lineage>
</organism>
<accession>A0A368KS66</accession>
<evidence type="ECO:0000313" key="2">
    <source>
        <dbReference type="Proteomes" id="UP000253562"/>
    </source>
</evidence>
<comment type="caution">
    <text evidence="1">The sequence shown here is derived from an EMBL/GenBank/DDBJ whole genome shotgun (WGS) entry which is preliminary data.</text>
</comment>
<sequence>MKTHATRGLAGTVRQNVLPGLKENVEAYAFSSEGKGIFRNPFWRIESKLVGDYLGTTDQIFGGTASRLFISL</sequence>
<dbReference type="Proteomes" id="UP000253562">
    <property type="component" value="Unassembled WGS sequence"/>
</dbReference>
<evidence type="ECO:0000313" key="1">
    <source>
        <dbReference type="EMBL" id="RCS46468.1"/>
    </source>
</evidence>
<gene>
    <name evidence="1" type="ORF">DTL42_16050</name>
</gene>
<dbReference type="EMBL" id="QPEX01000030">
    <property type="protein sequence ID" value="RCS46468.1"/>
    <property type="molecule type" value="Genomic_DNA"/>
</dbReference>
<reference evidence="1 2" key="1">
    <citation type="submission" date="2018-07" db="EMBL/GenBank/DDBJ databases">
        <title>Comparative genomes isolates from brazilian mangrove.</title>
        <authorList>
            <person name="De Araujo J.E."/>
            <person name="Taketani R.G."/>
            <person name="Silva M.C.P."/>
            <person name="Lourenco M.V."/>
            <person name="Oliveira V.M."/>
            <person name="Andreote F.D."/>
        </authorList>
    </citation>
    <scope>NUCLEOTIDE SEQUENCE [LARGE SCALE GENOMIC DNA]</scope>
    <source>
        <strain evidence="1 2">HEX PRIS-MGV</strain>
    </source>
</reference>
<dbReference type="AlphaFoldDB" id="A0A368KS66"/>
<name>A0A368KS66_9BACT</name>